<dbReference type="Gene3D" id="1.20.840.10">
    <property type="entry name" value="Methyl-coenzyme M reductase, alpha/beta subunit, C-terminal"/>
    <property type="match status" value="1"/>
</dbReference>
<dbReference type="Proteomes" id="UP000885863">
    <property type="component" value="Unassembled WGS sequence"/>
</dbReference>
<dbReference type="GO" id="GO:0015948">
    <property type="term" value="P:methanogenesis"/>
    <property type="evidence" value="ECO:0007669"/>
    <property type="project" value="UniProtKB-KW"/>
</dbReference>
<dbReference type="InterPro" id="IPR009024">
    <property type="entry name" value="Me_CoM_Rdtase_Fd-like_fold"/>
</dbReference>
<dbReference type="SUPFAM" id="SSF55088">
    <property type="entry name" value="Methyl-coenzyme M reductase subunits"/>
    <property type="match status" value="1"/>
</dbReference>
<reference evidence="14" key="1">
    <citation type="journal article" date="2020" name="mSystems">
        <title>Genome- and Community-Level Interaction Insights into Carbon Utilization and Element Cycling Functions of Hydrothermarchaeota in Hydrothermal Sediment.</title>
        <authorList>
            <person name="Zhou Z."/>
            <person name="Liu Y."/>
            <person name="Xu W."/>
            <person name="Pan J."/>
            <person name="Luo Z.H."/>
            <person name="Li M."/>
        </authorList>
    </citation>
    <scope>NUCLEOTIDE SEQUENCE [LARGE SCALE GENOMIC DNA]</scope>
    <source>
        <strain evidence="14">HyVt-185</strain>
    </source>
</reference>
<name>A0A7C1B6R5_9EURY</name>
<evidence type="ECO:0000256" key="8">
    <source>
        <dbReference type="ARBA" id="ARBA00022679"/>
    </source>
</evidence>
<comment type="similarity">
    <text evidence="3">Belongs to the methyl-coenzyme M reductase alpha subunit family.</text>
</comment>
<organism evidence="14">
    <name type="scientific">Candidatus Syntropharchaeum butanivorans</name>
    <dbReference type="NCBI Taxonomy" id="1839936"/>
    <lineage>
        <taxon>Archaea</taxon>
        <taxon>Methanobacteriati</taxon>
        <taxon>Methanobacteriota</taxon>
        <taxon>Stenosarchaea group</taxon>
        <taxon>Methanomicrobia</taxon>
        <taxon>Methanosarcinales</taxon>
        <taxon>ANME-2 cluster</taxon>
        <taxon>Candidatus Syntropharchaeum</taxon>
    </lineage>
</organism>
<evidence type="ECO:0000256" key="1">
    <source>
        <dbReference type="ARBA" id="ARBA00001952"/>
    </source>
</evidence>
<sequence length="564" mass="63343">MIMAVDRTKEHIKWLEETYKVEATDIIDKKLYQHGGTRQSKRKTEYIEYANKIAKERGIPSYDPDHIALELEIGVPLGQRYLEPVKISGTDVFCEYEDLHMLNNAAIQQMIDDIFRTAIVCLDLPHRVLIDRYGFEVTPESINRYLETINHTMVGGAVAQEHMCELHPGLCPDGYVKVFTGDDDVANSLDKRFVIDINREFPEEKAAKLKEGVKRSLWQVSRIPTHALRSMDGGMVHRWNAMGQTMAFISSYHLCAGEAAISDFAYAAKHAQYIWMGTPPFISKARGHNSIVGLPIGYIFDIIQHESAMPEDPIPVSSEGLAMESVLFFQLYYGQMMIGTVGATVAPATFYVNDLYESRGYYLTDWIRKKYGEFASAPMNWDTIHDCAEEATMHCLEEYDIYPLLPEHHWGLIHAIQISISASACAAWATGNSMAAALAAHHSMTLIQKESILRTGWGGQESTHHPAMAIMTSVLLDEGLPVELTGLNVPFRSPFADSQHFTSHGLVAAHEARMDAWALSPVVKVAFADPHLVFNFRRVKETIAKGALREFEPAGERDIIRPAR</sequence>
<comment type="pathway">
    <text evidence="2">One-carbon metabolism; methyl-coenzyme M reduction; methane from methyl-coenzyme M: step 1/1.</text>
</comment>
<accession>A0A7C1B6R5</accession>
<keyword evidence="8" id="KW-0808">Transferase</keyword>
<dbReference type="InterPro" id="IPR015811">
    <property type="entry name" value="Me_CoM_Rdtase_asu_N_sub1"/>
</dbReference>
<comment type="subunit">
    <text evidence="4">MCR is a hexamer of two alpha, two beta, and two gamma chains, forming a dimer of heterotrimers.</text>
</comment>
<evidence type="ECO:0000256" key="6">
    <source>
        <dbReference type="ARBA" id="ARBA00022481"/>
    </source>
</evidence>
<dbReference type="SUPFAM" id="SSF48081">
    <property type="entry name" value="Methyl-coenzyme M reductase alpha and beta chain C-terminal domain"/>
    <property type="match status" value="1"/>
</dbReference>
<dbReference type="AlphaFoldDB" id="A0A7C1B6R5"/>
<dbReference type="UniPathway" id="UPA00646">
    <property type="reaction ID" value="UER00699"/>
</dbReference>
<evidence type="ECO:0000256" key="7">
    <source>
        <dbReference type="ARBA" id="ARBA00022596"/>
    </source>
</evidence>
<evidence type="ECO:0000256" key="11">
    <source>
        <dbReference type="ARBA" id="ARBA00047772"/>
    </source>
</evidence>
<evidence type="ECO:0000256" key="10">
    <source>
        <dbReference type="ARBA" id="ARBA00022994"/>
    </source>
</evidence>
<comment type="caution">
    <text evidence="14">The sequence shown here is derived from an EMBL/GenBank/DDBJ whole genome shotgun (WGS) entry which is preliminary data.</text>
</comment>
<evidence type="ECO:0000259" key="13">
    <source>
        <dbReference type="Pfam" id="PF02745"/>
    </source>
</evidence>
<gene>
    <name evidence="14" type="ORF">ENG09_04555</name>
</gene>
<comment type="catalytic activity">
    <reaction evidence="11">
        <text>coenzyme B + methyl-coenzyme M = methane + coenzyme M-coenzyme B heterodisulfide</text>
        <dbReference type="Rhea" id="RHEA:12532"/>
        <dbReference type="ChEBI" id="CHEBI:16183"/>
        <dbReference type="ChEBI" id="CHEBI:58286"/>
        <dbReference type="ChEBI" id="CHEBI:58411"/>
        <dbReference type="ChEBI" id="CHEBI:58596"/>
        <dbReference type="EC" id="2.8.4.1"/>
    </reaction>
    <physiologicalReaction direction="left-to-right" evidence="11">
        <dbReference type="Rhea" id="RHEA:12533"/>
    </physiologicalReaction>
</comment>
<keyword evidence="6" id="KW-0488">Methylation</keyword>
<dbReference type="Gene3D" id="3.30.70.470">
    <property type="match status" value="1"/>
</dbReference>
<dbReference type="InterPro" id="IPR009047">
    <property type="entry name" value="Me_CoM_Rdtase_asu_C"/>
</dbReference>
<keyword evidence="9" id="KW-0479">Metal-binding</keyword>
<evidence type="ECO:0000256" key="3">
    <source>
        <dbReference type="ARBA" id="ARBA00010434"/>
    </source>
</evidence>
<dbReference type="Gene3D" id="3.90.390.10">
    <property type="entry name" value="Methyl-coenzyme M Reductase, Chain A, domain 1"/>
    <property type="match status" value="1"/>
</dbReference>
<dbReference type="EC" id="2.8.4.1" evidence="5"/>
<protein>
    <recommendedName>
        <fullName evidence="5">coenzyme-B sulfoethylthiotransferase</fullName>
        <ecNumber evidence="5">2.8.4.1</ecNumber>
    </recommendedName>
</protein>
<dbReference type="GO" id="GO:0046872">
    <property type="term" value="F:metal ion binding"/>
    <property type="evidence" value="ECO:0007669"/>
    <property type="project" value="UniProtKB-KW"/>
</dbReference>
<feature type="domain" description="Methyl-coenzyme M reductase alpha subunit C-terminal" evidence="12">
    <location>
        <begin position="330"/>
        <end position="452"/>
    </location>
</feature>
<keyword evidence="7" id="KW-0533">Nickel</keyword>
<keyword evidence="10" id="KW-0484">Methanogenesis</keyword>
<dbReference type="Pfam" id="PF02745">
    <property type="entry name" value="MCR_alpha_N"/>
    <property type="match status" value="1"/>
</dbReference>
<comment type="cofactor">
    <cofactor evidence="1">
        <name>coenzyme F430</name>
        <dbReference type="ChEBI" id="CHEBI:60540"/>
    </cofactor>
</comment>
<evidence type="ECO:0000256" key="4">
    <source>
        <dbReference type="ARBA" id="ARBA00011155"/>
    </source>
</evidence>
<dbReference type="InterPro" id="IPR015823">
    <property type="entry name" value="Me_CoM_Rdtase_asu_N_sub2"/>
</dbReference>
<evidence type="ECO:0000256" key="5">
    <source>
        <dbReference type="ARBA" id="ARBA00013271"/>
    </source>
</evidence>
<dbReference type="InterPro" id="IPR008924">
    <property type="entry name" value="Me_CoM_Rdtase_asu/bsu_C"/>
</dbReference>
<evidence type="ECO:0000313" key="14">
    <source>
        <dbReference type="EMBL" id="HDM36503.1"/>
    </source>
</evidence>
<evidence type="ECO:0000259" key="12">
    <source>
        <dbReference type="Pfam" id="PF02249"/>
    </source>
</evidence>
<evidence type="ECO:0000256" key="2">
    <source>
        <dbReference type="ARBA" id="ARBA00005149"/>
    </source>
</evidence>
<dbReference type="Pfam" id="PF02249">
    <property type="entry name" value="MCR_alpha"/>
    <property type="match status" value="1"/>
</dbReference>
<dbReference type="EMBL" id="DQZR01000196">
    <property type="protein sequence ID" value="HDM36503.1"/>
    <property type="molecule type" value="Genomic_DNA"/>
</dbReference>
<dbReference type="InterPro" id="IPR003183">
    <property type="entry name" value="Me_CoM_Rdtase_asu_N"/>
</dbReference>
<evidence type="ECO:0000256" key="9">
    <source>
        <dbReference type="ARBA" id="ARBA00022723"/>
    </source>
</evidence>
<dbReference type="GO" id="GO:0050524">
    <property type="term" value="F:coenzyme-B sulfoethylthiotransferase activity"/>
    <property type="evidence" value="ECO:0007669"/>
    <property type="project" value="UniProtKB-EC"/>
</dbReference>
<feature type="domain" description="Methyl-coenzyme M reductase alpha subunit N-terminal" evidence="13">
    <location>
        <begin position="12"/>
        <end position="278"/>
    </location>
</feature>
<proteinExistence type="inferred from homology"/>